<feature type="compositionally biased region" description="Polar residues" evidence="5">
    <location>
        <begin position="140"/>
        <end position="165"/>
    </location>
</feature>
<dbReference type="InterPro" id="IPR000571">
    <property type="entry name" value="Znf_CCCH"/>
</dbReference>
<dbReference type="InterPro" id="IPR041367">
    <property type="entry name" value="Znf-CCCH_4"/>
</dbReference>
<dbReference type="InterPro" id="IPR036855">
    <property type="entry name" value="Znf_CCCH_sf"/>
</dbReference>
<dbReference type="Gene3D" id="4.10.1000.10">
    <property type="entry name" value="Zinc finger, CCCH-type"/>
    <property type="match status" value="1"/>
</dbReference>
<feature type="compositionally biased region" description="Low complexity" evidence="5">
    <location>
        <begin position="29"/>
        <end position="45"/>
    </location>
</feature>
<gene>
    <name evidence="7" type="ORF">AGLY_006815</name>
</gene>
<keyword evidence="1 4" id="KW-0479">Metal-binding</keyword>
<dbReference type="Proteomes" id="UP000475862">
    <property type="component" value="Unassembled WGS sequence"/>
</dbReference>
<dbReference type="OrthoDB" id="20729at2759"/>
<sequence length="382" mass="45558">MSTTRCKFYLQGNCYYGSSCRFLHDQPQRSNHVNSSRSNRNASKNYFESNNPSRDYNDYEYEQNSYESGSKNTNYNYKKDYNNRDDYFNKRNDDYHNQRNDGYYNQKNDHKEYYDSSNHYGNQAQRQHSVKSYKEDNSRNRNYNYDTNKAHASSNRLFSNTNSDSQNHEAHHLNDTDKMLKYYENEIKTYQNHVRQISMSNIWPFTCFHPIGHEFPIQPIRSLNLIDVSFEEIRCDYYLSKDISASSGLLHKQTFDELLLKAQKQKEDIITFKKHVQQDFILTFLKCENSKNSHNFKNSIEMDQNSYWDMTIRSLKQPESKKSDLESFSFVAKKKDKNTENDLQLKILMQTEIYGKIDNDAFAQDQFTDFIPIMPPPMKYCG</sequence>
<evidence type="ECO:0000256" key="4">
    <source>
        <dbReference type="PROSITE-ProRule" id="PRU00723"/>
    </source>
</evidence>
<feature type="zinc finger region" description="C3H1-type" evidence="4">
    <location>
        <begin position="1"/>
        <end position="27"/>
    </location>
</feature>
<reference evidence="7 8" key="1">
    <citation type="submission" date="2019-08" db="EMBL/GenBank/DDBJ databases">
        <title>The genome of the soybean aphid Biotype 1, its phylome, world population structure and adaptation to the North American continent.</title>
        <authorList>
            <person name="Giordano R."/>
            <person name="Donthu R.K."/>
            <person name="Hernandez A.G."/>
            <person name="Wright C.L."/>
            <person name="Zimin A.V."/>
        </authorList>
    </citation>
    <scope>NUCLEOTIDE SEQUENCE [LARGE SCALE GENOMIC DNA]</scope>
    <source>
        <tissue evidence="7">Whole aphids</tissue>
    </source>
</reference>
<evidence type="ECO:0000256" key="5">
    <source>
        <dbReference type="SAM" id="MobiDB-lite"/>
    </source>
</evidence>
<protein>
    <recommendedName>
        <fullName evidence="6">C3H1-type domain-containing protein</fullName>
    </recommendedName>
</protein>
<name>A0A6G0TQW6_APHGL</name>
<dbReference type="AlphaFoldDB" id="A0A6G0TQW6"/>
<evidence type="ECO:0000313" key="8">
    <source>
        <dbReference type="Proteomes" id="UP000475862"/>
    </source>
</evidence>
<dbReference type="EMBL" id="VYZN01000019">
    <property type="protein sequence ID" value="KAE9537008.1"/>
    <property type="molecule type" value="Genomic_DNA"/>
</dbReference>
<evidence type="ECO:0000256" key="2">
    <source>
        <dbReference type="ARBA" id="ARBA00022771"/>
    </source>
</evidence>
<proteinExistence type="predicted"/>
<keyword evidence="8" id="KW-1185">Reference proteome</keyword>
<comment type="caution">
    <text evidence="7">The sequence shown here is derived from an EMBL/GenBank/DDBJ whole genome shotgun (WGS) entry which is preliminary data.</text>
</comment>
<evidence type="ECO:0000313" key="7">
    <source>
        <dbReference type="EMBL" id="KAE9537008.1"/>
    </source>
</evidence>
<organism evidence="7 8">
    <name type="scientific">Aphis glycines</name>
    <name type="common">Soybean aphid</name>
    <dbReference type="NCBI Taxonomy" id="307491"/>
    <lineage>
        <taxon>Eukaryota</taxon>
        <taxon>Metazoa</taxon>
        <taxon>Ecdysozoa</taxon>
        <taxon>Arthropoda</taxon>
        <taxon>Hexapoda</taxon>
        <taxon>Insecta</taxon>
        <taxon>Pterygota</taxon>
        <taxon>Neoptera</taxon>
        <taxon>Paraneoptera</taxon>
        <taxon>Hemiptera</taxon>
        <taxon>Sternorrhyncha</taxon>
        <taxon>Aphidomorpha</taxon>
        <taxon>Aphidoidea</taxon>
        <taxon>Aphididae</taxon>
        <taxon>Aphidini</taxon>
        <taxon>Aphis</taxon>
        <taxon>Aphis</taxon>
    </lineage>
</organism>
<feature type="domain" description="C3H1-type" evidence="6">
    <location>
        <begin position="1"/>
        <end position="27"/>
    </location>
</feature>
<dbReference type="PROSITE" id="PS50103">
    <property type="entry name" value="ZF_C3H1"/>
    <property type="match status" value="1"/>
</dbReference>
<feature type="compositionally biased region" description="Basic and acidic residues" evidence="5">
    <location>
        <begin position="77"/>
        <end position="99"/>
    </location>
</feature>
<dbReference type="GO" id="GO:0008270">
    <property type="term" value="F:zinc ion binding"/>
    <property type="evidence" value="ECO:0007669"/>
    <property type="project" value="UniProtKB-KW"/>
</dbReference>
<evidence type="ECO:0000256" key="1">
    <source>
        <dbReference type="ARBA" id="ARBA00022723"/>
    </source>
</evidence>
<keyword evidence="3 4" id="KW-0862">Zinc</keyword>
<keyword evidence="2 4" id="KW-0863">Zinc-finger</keyword>
<evidence type="ECO:0000259" key="6">
    <source>
        <dbReference type="PROSITE" id="PS50103"/>
    </source>
</evidence>
<evidence type="ECO:0000256" key="3">
    <source>
        <dbReference type="ARBA" id="ARBA00022833"/>
    </source>
</evidence>
<feature type="region of interest" description="Disordered" evidence="5">
    <location>
        <begin position="26"/>
        <end position="171"/>
    </location>
</feature>
<dbReference type="SUPFAM" id="SSF90229">
    <property type="entry name" value="CCCH zinc finger"/>
    <property type="match status" value="1"/>
</dbReference>
<accession>A0A6G0TQW6</accession>
<dbReference type="Pfam" id="PF18044">
    <property type="entry name" value="zf-CCCH_4"/>
    <property type="match status" value="1"/>
</dbReference>
<feature type="compositionally biased region" description="Polar residues" evidence="5">
    <location>
        <begin position="115"/>
        <end position="127"/>
    </location>
</feature>